<proteinExistence type="predicted"/>
<feature type="transmembrane region" description="Helical" evidence="1">
    <location>
        <begin position="20"/>
        <end position="42"/>
    </location>
</feature>
<feature type="transmembrane region" description="Helical" evidence="1">
    <location>
        <begin position="212"/>
        <end position="240"/>
    </location>
</feature>
<dbReference type="RefSeq" id="WP_344380256.1">
    <property type="nucleotide sequence ID" value="NZ_BAAASQ010000039.1"/>
</dbReference>
<keyword evidence="1" id="KW-0812">Transmembrane</keyword>
<dbReference type="Proteomes" id="UP001595834">
    <property type="component" value="Unassembled WGS sequence"/>
</dbReference>
<gene>
    <name evidence="2" type="ORF">ACFPFX_10800</name>
</gene>
<accession>A0ABV9UM64</accession>
<feature type="transmembrane region" description="Helical" evidence="1">
    <location>
        <begin position="63"/>
        <end position="84"/>
    </location>
</feature>
<organism evidence="2 3">
    <name type="scientific">Streptomyces mauvecolor</name>
    <dbReference type="NCBI Taxonomy" id="58345"/>
    <lineage>
        <taxon>Bacteria</taxon>
        <taxon>Bacillati</taxon>
        <taxon>Actinomycetota</taxon>
        <taxon>Actinomycetes</taxon>
        <taxon>Kitasatosporales</taxon>
        <taxon>Streptomycetaceae</taxon>
        <taxon>Streptomyces</taxon>
    </lineage>
</organism>
<comment type="caution">
    <text evidence="2">The sequence shown here is derived from an EMBL/GenBank/DDBJ whole genome shotgun (WGS) entry which is preliminary data.</text>
</comment>
<evidence type="ECO:0000313" key="2">
    <source>
        <dbReference type="EMBL" id="MFC4956791.1"/>
    </source>
</evidence>
<evidence type="ECO:0000313" key="3">
    <source>
        <dbReference type="Proteomes" id="UP001595834"/>
    </source>
</evidence>
<keyword evidence="1" id="KW-1133">Transmembrane helix</keyword>
<evidence type="ECO:0008006" key="4">
    <source>
        <dbReference type="Google" id="ProtNLM"/>
    </source>
</evidence>
<keyword evidence="3" id="KW-1185">Reference proteome</keyword>
<sequence>MTAFLTELGKKLADKWLSVLVLPGALFLGTLMMGLTLGHGHWHDLAKLRSALKRLDTAASRPAAEVALATAALVLAAAAAGLLAKAVAAMVTSVWVGEWPRRLTACALKASHRRERWLRATQNYEAEAAKPPFERDEAVLVRHAATRNRIGLAEPCHGTWMGDRLAAVETRVRVEYGVDLPFVWPRLWLTLPDSARAELDTVRGTFNSATALAGWGLCYMAIGILWWPAALIGAATLLAACRRGRLAVASLAMLTEAAVDLHGAALAVQLGLTADSGQLTKALGERITVVARKGS</sequence>
<protein>
    <recommendedName>
        <fullName evidence="4">Vegetative cell wall protein gp1</fullName>
    </recommendedName>
</protein>
<evidence type="ECO:0000256" key="1">
    <source>
        <dbReference type="SAM" id="Phobius"/>
    </source>
</evidence>
<keyword evidence="1" id="KW-0472">Membrane</keyword>
<name>A0ABV9UM64_9ACTN</name>
<reference evidence="3" key="1">
    <citation type="journal article" date="2019" name="Int. J. Syst. Evol. Microbiol.">
        <title>The Global Catalogue of Microorganisms (GCM) 10K type strain sequencing project: providing services to taxonomists for standard genome sequencing and annotation.</title>
        <authorList>
            <consortium name="The Broad Institute Genomics Platform"/>
            <consortium name="The Broad Institute Genome Sequencing Center for Infectious Disease"/>
            <person name="Wu L."/>
            <person name="Ma J."/>
        </authorList>
    </citation>
    <scope>NUCLEOTIDE SEQUENCE [LARGE SCALE GENOMIC DNA]</scope>
    <source>
        <strain evidence="3">CCM 7224</strain>
    </source>
</reference>
<dbReference type="EMBL" id="JBHSIZ010000010">
    <property type="protein sequence ID" value="MFC4956791.1"/>
    <property type="molecule type" value="Genomic_DNA"/>
</dbReference>